<evidence type="ECO:0000256" key="2">
    <source>
        <dbReference type="ARBA" id="ARBA00003015"/>
    </source>
</evidence>
<feature type="binding site" evidence="7">
    <location>
        <position position="67"/>
    </location>
    <ligand>
        <name>S-adenosyl-L-methionine</name>
        <dbReference type="ChEBI" id="CHEBI:59789"/>
    </ligand>
</feature>
<gene>
    <name evidence="7 8" type="primary">trmB</name>
    <name evidence="8" type="ORF">SHELI_v1c00960</name>
</gene>
<reference evidence="8 9" key="1">
    <citation type="submission" date="2016-08" db="EMBL/GenBank/DDBJ databases">
        <title>Complete genome sequence of Spiroplasma helicoides TABS-2 (DSM 22551).</title>
        <authorList>
            <person name="Shen W.-Y."/>
            <person name="Lo W.-S."/>
            <person name="Lai Y.-C."/>
            <person name="Kuo C.-H."/>
        </authorList>
    </citation>
    <scope>NUCLEOTIDE SEQUENCE [LARGE SCALE GENOMIC DNA]</scope>
    <source>
        <strain evidence="8 9">TABS-2</strain>
    </source>
</reference>
<dbReference type="CDD" id="cd02440">
    <property type="entry name" value="AdoMet_MTases"/>
    <property type="match status" value="1"/>
</dbReference>
<evidence type="ECO:0000256" key="4">
    <source>
        <dbReference type="ARBA" id="ARBA00022679"/>
    </source>
</evidence>
<dbReference type="HAMAP" id="MF_01057">
    <property type="entry name" value="tRNA_methyltr_TrmB"/>
    <property type="match status" value="1"/>
</dbReference>
<protein>
    <recommendedName>
        <fullName evidence="7">tRNA (guanine-N(7)-)-methyltransferase</fullName>
        <ecNumber evidence="7">2.1.1.33</ecNumber>
    </recommendedName>
    <alternativeName>
        <fullName evidence="7">tRNA (guanine(46)-N(7))-methyltransferase</fullName>
    </alternativeName>
    <alternativeName>
        <fullName evidence="7">tRNA(m7G46)-methyltransferase</fullName>
    </alternativeName>
</protein>
<comment type="caution">
    <text evidence="7">Lacks conserved residue(s) required for the propagation of feature annotation.</text>
</comment>
<dbReference type="PROSITE" id="PS51625">
    <property type="entry name" value="SAM_MT_TRMB"/>
    <property type="match status" value="1"/>
</dbReference>
<dbReference type="OrthoDB" id="9802090at2"/>
<dbReference type="InterPro" id="IPR003358">
    <property type="entry name" value="tRNA_(Gua-N-7)_MeTrfase_Trmb"/>
</dbReference>
<evidence type="ECO:0000256" key="5">
    <source>
        <dbReference type="ARBA" id="ARBA00022691"/>
    </source>
</evidence>
<name>A0A1B3SJF3_9MOLU</name>
<feature type="binding site" evidence="7">
    <location>
        <begin position="194"/>
        <end position="197"/>
    </location>
    <ligand>
        <name>substrate</name>
    </ligand>
</feature>
<keyword evidence="3 7" id="KW-0489">Methyltransferase</keyword>
<comment type="catalytic activity">
    <reaction evidence="1 7">
        <text>guanosine(46) in tRNA + S-adenosyl-L-methionine = N(7)-methylguanosine(46) in tRNA + S-adenosyl-L-homocysteine</text>
        <dbReference type="Rhea" id="RHEA:42708"/>
        <dbReference type="Rhea" id="RHEA-COMP:10188"/>
        <dbReference type="Rhea" id="RHEA-COMP:10189"/>
        <dbReference type="ChEBI" id="CHEBI:57856"/>
        <dbReference type="ChEBI" id="CHEBI:59789"/>
        <dbReference type="ChEBI" id="CHEBI:74269"/>
        <dbReference type="ChEBI" id="CHEBI:74480"/>
        <dbReference type="EC" id="2.1.1.33"/>
    </reaction>
</comment>
<dbReference type="Pfam" id="PF02390">
    <property type="entry name" value="Methyltransf_4"/>
    <property type="match status" value="1"/>
</dbReference>
<dbReference type="InterPro" id="IPR029063">
    <property type="entry name" value="SAM-dependent_MTases_sf"/>
</dbReference>
<dbReference type="KEGG" id="shj:SHELI_v1c00960"/>
<dbReference type="AlphaFoldDB" id="A0A1B3SJF3"/>
<feature type="binding site" evidence="7">
    <location>
        <position position="42"/>
    </location>
    <ligand>
        <name>S-adenosyl-L-methionine</name>
        <dbReference type="ChEBI" id="CHEBI:59789"/>
    </ligand>
</feature>
<dbReference type="RefSeq" id="WP_069115831.1">
    <property type="nucleotide sequence ID" value="NZ_CP017015.1"/>
</dbReference>
<dbReference type="InterPro" id="IPR055361">
    <property type="entry name" value="tRNA_methyltr_TrmB_bact"/>
</dbReference>
<dbReference type="GO" id="GO:0008176">
    <property type="term" value="F:tRNA (guanine(46)-N7)-methyltransferase activity"/>
    <property type="evidence" value="ECO:0007669"/>
    <property type="project" value="UniProtKB-UniRule"/>
</dbReference>
<dbReference type="EC" id="2.1.1.33" evidence="7"/>
<keyword evidence="6 7" id="KW-0819">tRNA processing</keyword>
<proteinExistence type="inferred from homology"/>
<dbReference type="EMBL" id="CP017015">
    <property type="protein sequence ID" value="AOG60051.1"/>
    <property type="molecule type" value="Genomic_DNA"/>
</dbReference>
<dbReference type="PANTHER" id="PTHR23417:SF14">
    <property type="entry name" value="PENTACOTRIPEPTIDE-REPEAT REGION OF PRORP DOMAIN-CONTAINING PROTEIN"/>
    <property type="match status" value="1"/>
</dbReference>
<feature type="binding site" evidence="7">
    <location>
        <position position="119"/>
    </location>
    <ligand>
        <name>S-adenosyl-L-methionine</name>
        <dbReference type="ChEBI" id="CHEBI:59789"/>
    </ligand>
</feature>
<evidence type="ECO:0000256" key="1">
    <source>
        <dbReference type="ARBA" id="ARBA00000142"/>
    </source>
</evidence>
<keyword evidence="4 7" id="KW-0808">Transferase</keyword>
<dbReference type="SUPFAM" id="SSF53335">
    <property type="entry name" value="S-adenosyl-L-methionine-dependent methyltransferases"/>
    <property type="match status" value="1"/>
</dbReference>
<feature type="binding site" evidence="7">
    <location>
        <position position="123"/>
    </location>
    <ligand>
        <name>substrate</name>
    </ligand>
</feature>
<dbReference type="NCBIfam" id="TIGR00091">
    <property type="entry name" value="tRNA (guanosine(46)-N7)-methyltransferase TrmB"/>
    <property type="match status" value="1"/>
</dbReference>
<dbReference type="PANTHER" id="PTHR23417">
    <property type="entry name" value="3-DEOXY-D-MANNO-OCTULOSONIC-ACID TRANSFERASE/TRNA GUANINE-N 7 - -METHYLTRANSFERASE"/>
    <property type="match status" value="1"/>
</dbReference>
<evidence type="ECO:0000256" key="6">
    <source>
        <dbReference type="ARBA" id="ARBA00022694"/>
    </source>
</evidence>
<evidence type="ECO:0000313" key="8">
    <source>
        <dbReference type="EMBL" id="AOG60051.1"/>
    </source>
</evidence>
<dbReference type="NCBIfam" id="NF001080">
    <property type="entry name" value="PRK00121.2-2"/>
    <property type="match status" value="1"/>
</dbReference>
<evidence type="ECO:0000256" key="3">
    <source>
        <dbReference type="ARBA" id="ARBA00022603"/>
    </source>
</evidence>
<feature type="binding site" evidence="7">
    <location>
        <position position="155"/>
    </location>
    <ligand>
        <name>substrate</name>
    </ligand>
</feature>
<dbReference type="GO" id="GO:0043527">
    <property type="term" value="C:tRNA methyltransferase complex"/>
    <property type="evidence" value="ECO:0007669"/>
    <property type="project" value="TreeGrafter"/>
</dbReference>
<comment type="pathway">
    <text evidence="7">tRNA modification; N(7)-methylguanine-tRNA biosynthesis.</text>
</comment>
<keyword evidence="5 7" id="KW-0949">S-adenosyl-L-methionine</keyword>
<dbReference type="Gene3D" id="3.40.50.150">
    <property type="entry name" value="Vaccinia Virus protein VP39"/>
    <property type="match status" value="1"/>
</dbReference>
<organism evidence="8 9">
    <name type="scientific">Spiroplasma helicoides</name>
    <dbReference type="NCBI Taxonomy" id="216938"/>
    <lineage>
        <taxon>Bacteria</taxon>
        <taxon>Bacillati</taxon>
        <taxon>Mycoplasmatota</taxon>
        <taxon>Mollicutes</taxon>
        <taxon>Entomoplasmatales</taxon>
        <taxon>Spiroplasmataceae</taxon>
        <taxon>Spiroplasma</taxon>
    </lineage>
</organism>
<dbReference type="PATRIC" id="fig|216938.3.peg.96"/>
<dbReference type="Proteomes" id="UP000094378">
    <property type="component" value="Chromosome"/>
</dbReference>
<comment type="function">
    <text evidence="2 7">Catalyzes the formation of N(7)-methylguanine at position 46 (m7G46) in tRNA.</text>
</comment>
<evidence type="ECO:0000256" key="7">
    <source>
        <dbReference type="HAMAP-Rule" id="MF_01057"/>
    </source>
</evidence>
<evidence type="ECO:0000313" key="9">
    <source>
        <dbReference type="Proteomes" id="UP000094378"/>
    </source>
</evidence>
<dbReference type="UniPathway" id="UPA00989"/>
<accession>A0A1B3SJF3</accession>
<keyword evidence="9" id="KW-1185">Reference proteome</keyword>
<sequence length="214" mass="25337">MRLRNKNWTKDFLEINKQHLIQDNQKININNYFKNEAKVFLEIGCGKGKFIINNAIKNLDKNFIAMEKETTVVGVALKNAISTLGDNFKNIKFLNTFAENLDELFEEETFDGIYLNFSDPWPKTRHYKKRLTYSKFLEVYYKILKKDGKLEIKTDNDNLYSFSLEQLQTSKFKIVYQTNDLYSDLNQLENNIATEYEEKFHSQNKNINKIIAIK</sequence>
<comment type="similarity">
    <text evidence="7">Belongs to the class I-like SAM-binding methyltransferase superfamily. TrmB family.</text>
</comment>
<dbReference type="STRING" id="216938.SHELI_v1c00960"/>